<proteinExistence type="predicted"/>
<dbReference type="OrthoDB" id="9769337at2"/>
<sequence length="292" mass="32912">MDKKEVLYRMMLIREMEHKIESLFSQGLLRGTTHCCIGQEAVPAAMSYLIDINRDYLCSGHRAHGLSMMMTMKPETLLGEIMGKTFGMAKGLGGSQHVYYKNYFTNGITGGMATIATGIAFALKQEKTDAISVVDFGDGAMNEGYVMEAFNLAAEMKLPVLYILENNGYAMSTPVETANPFVVFEDRVKGFGLPYTRVEASDFDNLYSALETAVKKVRDTREPHFVEVLTHRFCGHSKSDKRAYIPQERDEYWHEHDCIKSVAKQLSEAEVKEVEESVAAEIERVYQYCVNN</sequence>
<keyword evidence="2" id="KW-0560">Oxidoreductase</keyword>
<accession>A0A1M7FLZ0</accession>
<evidence type="ECO:0000256" key="2">
    <source>
        <dbReference type="ARBA" id="ARBA00023002"/>
    </source>
</evidence>
<protein>
    <submittedName>
        <fullName evidence="5">Pyruvate dehydrogenase E1 component alpha subunit</fullName>
    </submittedName>
</protein>
<dbReference type="InterPro" id="IPR029061">
    <property type="entry name" value="THDP-binding"/>
</dbReference>
<organism evidence="5 6">
    <name type="scientific">Xylanibacter ruminicola</name>
    <name type="common">Prevotella ruminicola</name>
    <dbReference type="NCBI Taxonomy" id="839"/>
    <lineage>
        <taxon>Bacteria</taxon>
        <taxon>Pseudomonadati</taxon>
        <taxon>Bacteroidota</taxon>
        <taxon>Bacteroidia</taxon>
        <taxon>Bacteroidales</taxon>
        <taxon>Prevotellaceae</taxon>
        <taxon>Xylanibacter</taxon>
    </lineage>
</organism>
<dbReference type="PANTHER" id="PTHR11516:SF2">
    <property type="entry name" value="PYRUVATE DEHYDROGENASE ALPHA SUBUNIT"/>
    <property type="match status" value="1"/>
</dbReference>
<dbReference type="Proteomes" id="UP000184280">
    <property type="component" value="Unassembled WGS sequence"/>
</dbReference>
<evidence type="ECO:0000256" key="1">
    <source>
        <dbReference type="ARBA" id="ARBA00001964"/>
    </source>
</evidence>
<reference evidence="5 6" key="1">
    <citation type="submission" date="2016-11" db="EMBL/GenBank/DDBJ databases">
        <authorList>
            <person name="Jaros S."/>
            <person name="Januszkiewicz K."/>
            <person name="Wedrychowicz H."/>
        </authorList>
    </citation>
    <scope>NUCLEOTIDE SEQUENCE [LARGE SCALE GENOMIC DNA]</scope>
    <source>
        <strain evidence="5 6">BPI-34</strain>
    </source>
</reference>
<evidence type="ECO:0000313" key="6">
    <source>
        <dbReference type="Proteomes" id="UP000184280"/>
    </source>
</evidence>
<evidence type="ECO:0000259" key="4">
    <source>
        <dbReference type="Pfam" id="PF00676"/>
    </source>
</evidence>
<keyword evidence="3" id="KW-0786">Thiamine pyrophosphate</keyword>
<dbReference type="GO" id="GO:0016624">
    <property type="term" value="F:oxidoreductase activity, acting on the aldehyde or oxo group of donors, disulfide as acceptor"/>
    <property type="evidence" value="ECO:0007669"/>
    <property type="project" value="InterPro"/>
</dbReference>
<keyword evidence="5" id="KW-0670">Pyruvate</keyword>
<dbReference type="InterPro" id="IPR050642">
    <property type="entry name" value="PDH_E1_Alpha_Subunit"/>
</dbReference>
<evidence type="ECO:0000256" key="3">
    <source>
        <dbReference type="ARBA" id="ARBA00023052"/>
    </source>
</evidence>
<dbReference type="InterPro" id="IPR001017">
    <property type="entry name" value="DH_E1"/>
</dbReference>
<dbReference type="GO" id="GO:0006086">
    <property type="term" value="P:pyruvate decarboxylation to acetyl-CoA"/>
    <property type="evidence" value="ECO:0007669"/>
    <property type="project" value="TreeGrafter"/>
</dbReference>
<dbReference type="AlphaFoldDB" id="A0A1M7FLZ0"/>
<evidence type="ECO:0000313" key="5">
    <source>
        <dbReference type="EMBL" id="SHM05074.1"/>
    </source>
</evidence>
<dbReference type="SUPFAM" id="SSF52518">
    <property type="entry name" value="Thiamin diphosphate-binding fold (THDP-binding)"/>
    <property type="match status" value="1"/>
</dbReference>
<dbReference type="Gene3D" id="3.40.50.970">
    <property type="match status" value="1"/>
</dbReference>
<dbReference type="RefSeq" id="WP_073043646.1">
    <property type="nucleotide sequence ID" value="NZ_FRCJ01000002.1"/>
</dbReference>
<comment type="cofactor">
    <cofactor evidence="1">
        <name>thiamine diphosphate</name>
        <dbReference type="ChEBI" id="CHEBI:58937"/>
    </cofactor>
</comment>
<name>A0A1M7FLZ0_XYLRU</name>
<dbReference type="Pfam" id="PF00676">
    <property type="entry name" value="E1_dh"/>
    <property type="match status" value="1"/>
</dbReference>
<dbReference type="CDD" id="cd02000">
    <property type="entry name" value="TPP_E1_PDC_ADC_BCADC"/>
    <property type="match status" value="1"/>
</dbReference>
<feature type="domain" description="Dehydrogenase E1 component" evidence="4">
    <location>
        <begin position="8"/>
        <end position="284"/>
    </location>
</feature>
<gene>
    <name evidence="5" type="ORF">SAMN04488494_1203</name>
</gene>
<dbReference type="PANTHER" id="PTHR11516">
    <property type="entry name" value="PYRUVATE DEHYDROGENASE E1 COMPONENT, ALPHA SUBUNIT BACTERIAL AND ORGANELLAR"/>
    <property type="match status" value="1"/>
</dbReference>
<dbReference type="EMBL" id="FRCJ01000002">
    <property type="protein sequence ID" value="SHM05074.1"/>
    <property type="molecule type" value="Genomic_DNA"/>
</dbReference>